<name>A0A2K8Z2A7_9BACT</name>
<keyword evidence="1" id="KW-1133">Transmembrane helix</keyword>
<evidence type="ECO:0000313" key="2">
    <source>
        <dbReference type="EMBL" id="AUD03964.1"/>
    </source>
</evidence>
<dbReference type="KEGG" id="spir:CWM47_20340"/>
<organism evidence="2 3">
    <name type="scientific">Spirosoma pollinicola</name>
    <dbReference type="NCBI Taxonomy" id="2057025"/>
    <lineage>
        <taxon>Bacteria</taxon>
        <taxon>Pseudomonadati</taxon>
        <taxon>Bacteroidota</taxon>
        <taxon>Cytophagia</taxon>
        <taxon>Cytophagales</taxon>
        <taxon>Cytophagaceae</taxon>
        <taxon>Spirosoma</taxon>
    </lineage>
</organism>
<dbReference type="RefSeq" id="WP_100990031.1">
    <property type="nucleotide sequence ID" value="NZ_CP025096.1"/>
</dbReference>
<sequence>MKTSHILLAVISILTLTGMIGTDMLLKQQYDKIDWTNPYQQFEQRTLPIAKHWVIEGTPTSEIIIEKANTKGHALIDPEQIKHYRMHQQGDTVFIAFTPDFSGYQNEPRADADRELRVLLVLRLPTVQTLSFENGRLTLSGLIADSMAVSLQKSRLRTNKITSSKSFSLTSSQNSFAILGEDYYHNLQTIVEDSSGVQLNNCQVDSFIKLVSPKAEIQLRGKALTWLK</sequence>
<keyword evidence="1" id="KW-0812">Transmembrane</keyword>
<gene>
    <name evidence="2" type="ORF">CWM47_20340</name>
</gene>
<feature type="transmembrane region" description="Helical" evidence="1">
    <location>
        <begin position="6"/>
        <end position="26"/>
    </location>
</feature>
<proteinExistence type="predicted"/>
<dbReference type="EMBL" id="CP025096">
    <property type="protein sequence ID" value="AUD03964.1"/>
    <property type="molecule type" value="Genomic_DNA"/>
</dbReference>
<keyword evidence="1" id="KW-0472">Membrane</keyword>
<dbReference type="Proteomes" id="UP000232883">
    <property type="component" value="Chromosome"/>
</dbReference>
<dbReference type="AlphaFoldDB" id="A0A2K8Z2A7"/>
<evidence type="ECO:0000256" key="1">
    <source>
        <dbReference type="SAM" id="Phobius"/>
    </source>
</evidence>
<accession>A0A2K8Z2A7</accession>
<reference evidence="2 3" key="1">
    <citation type="submission" date="2017-11" db="EMBL/GenBank/DDBJ databases">
        <title>Taxonomic description and genome sequences of Spirosoma HA7 sp. nov., isolated from pollen microhabitat of Corylus avellana.</title>
        <authorList>
            <person name="Ambika Manirajan B."/>
            <person name="Suarez C."/>
            <person name="Ratering S."/>
            <person name="Geissler-Plaum R."/>
            <person name="Cardinale M."/>
            <person name="Sylvia S."/>
        </authorList>
    </citation>
    <scope>NUCLEOTIDE SEQUENCE [LARGE SCALE GENOMIC DNA]</scope>
    <source>
        <strain evidence="2 3">HA7</strain>
    </source>
</reference>
<dbReference type="OrthoDB" id="952674at2"/>
<evidence type="ECO:0000313" key="3">
    <source>
        <dbReference type="Proteomes" id="UP000232883"/>
    </source>
</evidence>
<protein>
    <submittedName>
        <fullName evidence="2">Uncharacterized protein</fullName>
    </submittedName>
</protein>
<keyword evidence="3" id="KW-1185">Reference proteome</keyword>